<comment type="caution">
    <text evidence="1">The sequence shown here is derived from an EMBL/GenBank/DDBJ whole genome shotgun (WGS) entry which is preliminary data.</text>
</comment>
<name>A0A133Q2R1_9BACT</name>
<evidence type="ECO:0000313" key="1">
    <source>
        <dbReference type="EMBL" id="KXA37160.1"/>
    </source>
</evidence>
<dbReference type="Proteomes" id="UP000070533">
    <property type="component" value="Unassembled WGS sequence"/>
</dbReference>
<accession>A0A133Q2R1</accession>
<keyword evidence="2" id="KW-1185">Reference proteome</keyword>
<dbReference type="EMBL" id="LRQG01000146">
    <property type="protein sequence ID" value="KXA37160.1"/>
    <property type="molecule type" value="Genomic_DNA"/>
</dbReference>
<reference evidence="2" key="1">
    <citation type="submission" date="2016-01" db="EMBL/GenBank/DDBJ databases">
        <authorList>
            <person name="Mitreva M."/>
            <person name="Pepin K.H."/>
            <person name="Mihindukulasuriya K.A."/>
            <person name="Fulton R."/>
            <person name="Fronick C."/>
            <person name="O'Laughlin M."/>
            <person name="Miner T."/>
            <person name="Herter B."/>
            <person name="Rosa B.A."/>
            <person name="Cordes M."/>
            <person name="Tomlinson C."/>
            <person name="Wollam A."/>
            <person name="Palsikar V.B."/>
            <person name="Mardis E.R."/>
            <person name="Wilson R.K."/>
        </authorList>
    </citation>
    <scope>NUCLEOTIDE SEQUENCE [LARGE SCALE GENOMIC DNA]</scope>
    <source>
        <strain evidence="2">MJR7716</strain>
    </source>
</reference>
<sequence>MKILWYKSITTKHIEDLHLFECVLTSFYLKDRTVFRKKAIGRA</sequence>
<protein>
    <submittedName>
        <fullName evidence="1">Uncharacterized protein</fullName>
    </submittedName>
</protein>
<evidence type="ECO:0000313" key="2">
    <source>
        <dbReference type="Proteomes" id="UP000070533"/>
    </source>
</evidence>
<proteinExistence type="predicted"/>
<gene>
    <name evidence="1" type="ORF">HMPREF3226_01786</name>
</gene>
<dbReference type="PATRIC" id="fig|28128.5.peg.1832"/>
<dbReference type="AlphaFoldDB" id="A0A133Q2R1"/>
<organism evidence="1 2">
    <name type="scientific">Prevotella corporis</name>
    <dbReference type="NCBI Taxonomy" id="28128"/>
    <lineage>
        <taxon>Bacteria</taxon>
        <taxon>Pseudomonadati</taxon>
        <taxon>Bacteroidota</taxon>
        <taxon>Bacteroidia</taxon>
        <taxon>Bacteroidales</taxon>
        <taxon>Prevotellaceae</taxon>
        <taxon>Prevotella</taxon>
    </lineage>
</organism>